<evidence type="ECO:0000256" key="3">
    <source>
        <dbReference type="ARBA" id="ARBA00022801"/>
    </source>
</evidence>
<dbReference type="SUPFAM" id="SSF54791">
    <property type="entry name" value="Eukaryotic type KH-domain (KH-domain type I)"/>
    <property type="match status" value="1"/>
</dbReference>
<dbReference type="InterPro" id="IPR000629">
    <property type="entry name" value="RNA-helicase_DEAD-box_CS"/>
</dbReference>
<gene>
    <name evidence="11" type="ORF">CINCED_3A023454</name>
</gene>
<feature type="domain" description="Helicase ATP-binding" evidence="9">
    <location>
        <begin position="217"/>
        <end position="394"/>
    </location>
</feature>
<protein>
    <recommendedName>
        <fullName evidence="1">RNA helicase</fullName>
        <ecNumber evidence="1">3.6.4.13</ecNumber>
    </recommendedName>
</protein>
<evidence type="ECO:0000259" key="10">
    <source>
        <dbReference type="PROSITE" id="PS51194"/>
    </source>
</evidence>
<evidence type="ECO:0000256" key="8">
    <source>
        <dbReference type="SAM" id="MobiDB-lite"/>
    </source>
</evidence>
<evidence type="ECO:0000256" key="4">
    <source>
        <dbReference type="ARBA" id="ARBA00022806"/>
    </source>
</evidence>
<evidence type="ECO:0000256" key="1">
    <source>
        <dbReference type="ARBA" id="ARBA00012552"/>
    </source>
</evidence>
<dbReference type="GO" id="GO:0003723">
    <property type="term" value="F:RNA binding"/>
    <property type="evidence" value="ECO:0007669"/>
    <property type="project" value="UniProtKB-UniRule"/>
</dbReference>
<dbReference type="GO" id="GO:0005524">
    <property type="term" value="F:ATP binding"/>
    <property type="evidence" value="ECO:0007669"/>
    <property type="project" value="UniProtKB-KW"/>
</dbReference>
<evidence type="ECO:0000259" key="9">
    <source>
        <dbReference type="PROSITE" id="PS51192"/>
    </source>
</evidence>
<dbReference type="Gene3D" id="3.40.50.300">
    <property type="entry name" value="P-loop containing nucleotide triphosphate hydrolases"/>
    <property type="match status" value="2"/>
</dbReference>
<dbReference type="PROSITE" id="PS51192">
    <property type="entry name" value="HELICASE_ATP_BIND_1"/>
    <property type="match status" value="1"/>
</dbReference>
<keyword evidence="3 7" id="KW-0378">Hydrolase</keyword>
<comment type="similarity">
    <text evidence="7">Belongs to the DEAD box helicase family.</text>
</comment>
<dbReference type="PROSITE" id="PS50084">
    <property type="entry name" value="KH_TYPE_1"/>
    <property type="match status" value="1"/>
</dbReference>
<dbReference type="FunFam" id="3.40.50.300:FF:000008">
    <property type="entry name" value="ATP-dependent RNA helicase RhlB"/>
    <property type="match status" value="1"/>
</dbReference>
<proteinExistence type="inferred from homology"/>
<dbReference type="GO" id="GO:0016787">
    <property type="term" value="F:hydrolase activity"/>
    <property type="evidence" value="ECO:0007669"/>
    <property type="project" value="UniProtKB-KW"/>
</dbReference>
<dbReference type="Pfam" id="PF00013">
    <property type="entry name" value="KH_1"/>
    <property type="match status" value="1"/>
</dbReference>
<keyword evidence="12" id="KW-1185">Reference proteome</keyword>
<dbReference type="OrthoDB" id="196131at2759"/>
<dbReference type="Pfam" id="PF00270">
    <property type="entry name" value="DEAD"/>
    <property type="match status" value="1"/>
</dbReference>
<dbReference type="Gene3D" id="3.30.1370.10">
    <property type="entry name" value="K Homology domain, type 1"/>
    <property type="match status" value="1"/>
</dbReference>
<dbReference type="InterPro" id="IPR014001">
    <property type="entry name" value="Helicase_ATP-bd"/>
</dbReference>
<dbReference type="Proteomes" id="UP000325440">
    <property type="component" value="Unassembled WGS sequence"/>
</dbReference>
<dbReference type="InterPro" id="IPR011545">
    <property type="entry name" value="DEAD/DEAH_box_helicase_dom"/>
</dbReference>
<dbReference type="SMART" id="SM00490">
    <property type="entry name" value="HELICc"/>
    <property type="match status" value="1"/>
</dbReference>
<accession>A0A5E4NP68</accession>
<keyword evidence="6" id="KW-0694">RNA-binding</keyword>
<feature type="region of interest" description="Disordered" evidence="8">
    <location>
        <begin position="75"/>
        <end position="99"/>
    </location>
</feature>
<dbReference type="Pfam" id="PF00271">
    <property type="entry name" value="Helicase_C"/>
    <property type="match status" value="1"/>
</dbReference>
<dbReference type="InterPro" id="IPR004088">
    <property type="entry name" value="KH_dom_type_1"/>
</dbReference>
<evidence type="ECO:0000256" key="2">
    <source>
        <dbReference type="ARBA" id="ARBA00022741"/>
    </source>
</evidence>
<dbReference type="SMART" id="SM00487">
    <property type="entry name" value="DEXDc"/>
    <property type="match status" value="1"/>
</dbReference>
<dbReference type="PROSITE" id="PS00039">
    <property type="entry name" value="DEAD_ATP_HELICASE"/>
    <property type="match status" value="1"/>
</dbReference>
<evidence type="ECO:0000256" key="6">
    <source>
        <dbReference type="PROSITE-ProRule" id="PRU00117"/>
    </source>
</evidence>
<name>A0A5E4NP68_9HEMI</name>
<dbReference type="SMART" id="SM00322">
    <property type="entry name" value="KH"/>
    <property type="match status" value="1"/>
</dbReference>
<dbReference type="CDD" id="cd02394">
    <property type="entry name" value="KH-I_Vigilin_rpt6"/>
    <property type="match status" value="1"/>
</dbReference>
<dbReference type="GO" id="GO:0031047">
    <property type="term" value="P:regulatory ncRNA-mediated gene silencing"/>
    <property type="evidence" value="ECO:0007669"/>
    <property type="project" value="UniProtKB-ARBA"/>
</dbReference>
<keyword evidence="2 7" id="KW-0547">Nucleotide-binding</keyword>
<evidence type="ECO:0000256" key="5">
    <source>
        <dbReference type="ARBA" id="ARBA00022840"/>
    </source>
</evidence>
<dbReference type="InterPro" id="IPR001650">
    <property type="entry name" value="Helicase_C-like"/>
</dbReference>
<dbReference type="GO" id="GO:0003724">
    <property type="term" value="F:RNA helicase activity"/>
    <property type="evidence" value="ECO:0007669"/>
    <property type="project" value="UniProtKB-EC"/>
</dbReference>
<organism evidence="11 12">
    <name type="scientific">Cinara cedri</name>
    <dbReference type="NCBI Taxonomy" id="506608"/>
    <lineage>
        <taxon>Eukaryota</taxon>
        <taxon>Metazoa</taxon>
        <taxon>Ecdysozoa</taxon>
        <taxon>Arthropoda</taxon>
        <taxon>Hexapoda</taxon>
        <taxon>Insecta</taxon>
        <taxon>Pterygota</taxon>
        <taxon>Neoptera</taxon>
        <taxon>Paraneoptera</taxon>
        <taxon>Hemiptera</taxon>
        <taxon>Sternorrhyncha</taxon>
        <taxon>Aphidomorpha</taxon>
        <taxon>Aphidoidea</taxon>
        <taxon>Aphididae</taxon>
        <taxon>Lachninae</taxon>
        <taxon>Cinara</taxon>
    </lineage>
</organism>
<evidence type="ECO:0000313" key="12">
    <source>
        <dbReference type="Proteomes" id="UP000325440"/>
    </source>
</evidence>
<dbReference type="SUPFAM" id="SSF52540">
    <property type="entry name" value="P-loop containing nucleoside triphosphate hydrolases"/>
    <property type="match status" value="1"/>
</dbReference>
<dbReference type="PROSITE" id="PS51194">
    <property type="entry name" value="HELICASE_CTER"/>
    <property type="match status" value="1"/>
</dbReference>
<dbReference type="InterPro" id="IPR004087">
    <property type="entry name" value="KH_dom"/>
</dbReference>
<reference evidence="11 12" key="1">
    <citation type="submission" date="2019-08" db="EMBL/GenBank/DDBJ databases">
        <authorList>
            <person name="Alioto T."/>
            <person name="Alioto T."/>
            <person name="Gomez Garrido J."/>
        </authorList>
    </citation>
    <scope>NUCLEOTIDE SEQUENCE [LARGE SCALE GENOMIC DNA]</scope>
</reference>
<dbReference type="InterPro" id="IPR036612">
    <property type="entry name" value="KH_dom_type_1_sf"/>
</dbReference>
<dbReference type="CDD" id="cd18787">
    <property type="entry name" value="SF2_C_DEAD"/>
    <property type="match status" value="1"/>
</dbReference>
<keyword evidence="5 7" id="KW-0067">ATP-binding</keyword>
<dbReference type="InterPro" id="IPR027417">
    <property type="entry name" value="P-loop_NTPase"/>
</dbReference>
<sequence>MSFTVIDIEPSLAGLVIGRGGAKIKSIQKESGAIVKLINNNTDNTCVVKIIGSQEAQFSARDLVLHVTGGKVLKVQTVDNPNPPPRKKRGSDRPSSPLETFTITDEQWAEIERENEEAKLQHIASLPKIIKEFYVEHKEVTAMSDEDVNAFRLEKNNIMVNYVNNELEDGDINPVVLPPILKPVKTFHHAFHAYPEIMKLIRQQKFKEPSPIQCQAWPYIMSGHDLIAIAQTGTGKTLTYILPALINLMRQPVPREQRIGPYVLILGPTRELVLQIEEEVKKYVFNGIRVQSVYGGSDNSHIQISRLINDRPDIVAATPGRLNDLIGQKAINLEHVVYLVLDEADRMLDMGFKNQIELSLRQIRSDRQTVLTSATWPDSVKKLSKLYTRNPVQIHIGSFNLTTVDTVEQKIIVLPERHKKHWLNDFIHNKIHKEDRVIIFMSKKVTVEEQYNKFCDQNISCRCIHGGRMQVEREESLADMRNGVVNILIATDVAARGIDIPDINLVVNYDFPLNIEEYVHRVGRTGRAGRKGFAITLFSHNNRHKATELVDVLEKSNQPVPEELYAMVLNKKIGGE</sequence>
<keyword evidence="4 7" id="KW-0347">Helicase</keyword>
<dbReference type="EC" id="3.6.4.13" evidence="1"/>
<evidence type="ECO:0000313" key="11">
    <source>
        <dbReference type="EMBL" id="VVC45586.1"/>
    </source>
</evidence>
<dbReference type="PANTHER" id="PTHR47958">
    <property type="entry name" value="ATP-DEPENDENT RNA HELICASE DBP3"/>
    <property type="match status" value="1"/>
</dbReference>
<dbReference type="AlphaFoldDB" id="A0A5E4NP68"/>
<evidence type="ECO:0000256" key="7">
    <source>
        <dbReference type="RuleBase" id="RU000492"/>
    </source>
</evidence>
<feature type="domain" description="Helicase C-terminal" evidence="10">
    <location>
        <begin position="406"/>
        <end position="568"/>
    </location>
</feature>
<dbReference type="EMBL" id="CABPRJ010002406">
    <property type="protein sequence ID" value="VVC45586.1"/>
    <property type="molecule type" value="Genomic_DNA"/>
</dbReference>